<keyword evidence="2" id="KW-1185">Reference proteome</keyword>
<comment type="caution">
    <text evidence="1">The sequence shown here is derived from an EMBL/GenBank/DDBJ whole genome shotgun (WGS) entry which is preliminary data.</text>
</comment>
<sequence length="97" mass="10942">MGSIVEHDALAEPQWLVTAKKKRQIQQDLMKPFMHLGIEDEPIINVNDVQQLARRVAEGKVKAYDVCQAYIKKAIAAHEKTNCLTGSLLAFMLGMKY</sequence>
<dbReference type="Proteomes" id="UP000073492">
    <property type="component" value="Unassembled WGS sequence"/>
</dbReference>
<name>A0A139I5B6_9PEZI</name>
<gene>
    <name evidence="1" type="ORF">AC579_1691</name>
</gene>
<dbReference type="Gene3D" id="3.90.1300.10">
    <property type="entry name" value="Amidase signature (AS) domain"/>
    <property type="match status" value="1"/>
</dbReference>
<dbReference type="EMBL" id="LFZO01000312">
    <property type="protein sequence ID" value="KXT09722.1"/>
    <property type="molecule type" value="Genomic_DNA"/>
</dbReference>
<evidence type="ECO:0000313" key="1">
    <source>
        <dbReference type="EMBL" id="KXT09722.1"/>
    </source>
</evidence>
<evidence type="ECO:0000313" key="2">
    <source>
        <dbReference type="Proteomes" id="UP000073492"/>
    </source>
</evidence>
<dbReference type="AlphaFoldDB" id="A0A139I5B6"/>
<reference evidence="1 2" key="1">
    <citation type="submission" date="2015-07" db="EMBL/GenBank/DDBJ databases">
        <title>Comparative genomics of the Sigatoka disease complex on banana suggests a link between parallel evolutionary changes in Pseudocercospora fijiensis and Pseudocercospora eumusae and increased virulence on the banana host.</title>
        <authorList>
            <person name="Chang T.-C."/>
            <person name="Salvucci A."/>
            <person name="Crous P.W."/>
            <person name="Stergiopoulos I."/>
        </authorList>
    </citation>
    <scope>NUCLEOTIDE SEQUENCE [LARGE SCALE GENOMIC DNA]</scope>
    <source>
        <strain evidence="1 2">CBS 116634</strain>
    </source>
</reference>
<dbReference type="SUPFAM" id="SSF75304">
    <property type="entry name" value="Amidase signature (AS) enzymes"/>
    <property type="match status" value="1"/>
</dbReference>
<dbReference type="EMBL" id="LFZO01000312">
    <property type="protein sequence ID" value="KXT09724.1"/>
    <property type="molecule type" value="Genomic_DNA"/>
</dbReference>
<protein>
    <submittedName>
        <fullName evidence="1">Uncharacterized protein</fullName>
    </submittedName>
</protein>
<dbReference type="OrthoDB" id="6428749at2759"/>
<accession>A0A139I5B6</accession>
<dbReference type="InterPro" id="IPR036928">
    <property type="entry name" value="AS_sf"/>
</dbReference>
<organism evidence="1 2">
    <name type="scientific">Pseudocercospora musae</name>
    <dbReference type="NCBI Taxonomy" id="113226"/>
    <lineage>
        <taxon>Eukaryota</taxon>
        <taxon>Fungi</taxon>
        <taxon>Dikarya</taxon>
        <taxon>Ascomycota</taxon>
        <taxon>Pezizomycotina</taxon>
        <taxon>Dothideomycetes</taxon>
        <taxon>Dothideomycetidae</taxon>
        <taxon>Mycosphaerellales</taxon>
        <taxon>Mycosphaerellaceae</taxon>
        <taxon>Pseudocercospora</taxon>
    </lineage>
</organism>
<proteinExistence type="predicted"/>